<keyword evidence="7" id="KW-1185">Reference proteome</keyword>
<dbReference type="Pfam" id="PF00575">
    <property type="entry name" value="S1"/>
    <property type="match status" value="1"/>
</dbReference>
<evidence type="ECO:0000256" key="4">
    <source>
        <dbReference type="HAMAP-Rule" id="MF_00865"/>
    </source>
</evidence>
<dbReference type="NCBIfam" id="TIGR00448">
    <property type="entry name" value="rpoE"/>
    <property type="match status" value="1"/>
</dbReference>
<evidence type="ECO:0000259" key="5">
    <source>
        <dbReference type="PROSITE" id="PS50126"/>
    </source>
</evidence>
<dbReference type="AlphaFoldDB" id="A0A6A9QJI8"/>
<evidence type="ECO:0000256" key="2">
    <source>
        <dbReference type="ARBA" id="ARBA00022478"/>
    </source>
</evidence>
<dbReference type="HAMAP" id="MF_00865">
    <property type="entry name" value="RNApol_arch_Rpo7"/>
    <property type="match status" value="1"/>
</dbReference>
<dbReference type="GO" id="GO:0000428">
    <property type="term" value="C:DNA-directed RNA polymerase complex"/>
    <property type="evidence" value="ECO:0007669"/>
    <property type="project" value="UniProtKB-KW"/>
</dbReference>
<comment type="similarity">
    <text evidence="1 4">Belongs to the eukaryotic RPB7/RPC8 RNA polymerase subunit family.</text>
</comment>
<keyword evidence="2 4" id="KW-0240">DNA-directed RNA polymerase</keyword>
<dbReference type="InterPro" id="IPR005576">
    <property type="entry name" value="Rpb7-like_N"/>
</dbReference>
<dbReference type="PROSITE" id="PS50126">
    <property type="entry name" value="S1"/>
    <property type="match status" value="1"/>
</dbReference>
<dbReference type="EC" id="2.7.7.6" evidence="4"/>
<evidence type="ECO:0000256" key="1">
    <source>
        <dbReference type="ARBA" id="ARBA00009307"/>
    </source>
</evidence>
<protein>
    <recommendedName>
        <fullName evidence="4">DNA-directed RNA polymerase subunit Rpo7</fullName>
        <ecNumber evidence="4">2.7.7.6</ecNumber>
    </recommendedName>
    <alternativeName>
        <fullName evidence="4">DNA-directed RNA polymerase subunit E</fullName>
    </alternativeName>
</protein>
<comment type="caution">
    <text evidence="6">The sequence shown here is derived from an EMBL/GenBank/DDBJ whole genome shotgun (WGS) entry which is preliminary data.</text>
</comment>
<evidence type="ECO:0000313" key="7">
    <source>
        <dbReference type="Proteomes" id="UP000470772"/>
    </source>
</evidence>
<organism evidence="6 7">
    <name type="scientific">Sulfuracidifex metallicus DSM 6482 = JCM 9184</name>
    <dbReference type="NCBI Taxonomy" id="523847"/>
    <lineage>
        <taxon>Archaea</taxon>
        <taxon>Thermoproteota</taxon>
        <taxon>Thermoprotei</taxon>
        <taxon>Sulfolobales</taxon>
        <taxon>Sulfolobaceae</taxon>
        <taxon>Sulfuracidifex</taxon>
    </lineage>
</organism>
<dbReference type="Pfam" id="PF03876">
    <property type="entry name" value="SHS2_Rpb7-N"/>
    <property type="match status" value="1"/>
</dbReference>
<dbReference type="RefSeq" id="WP_054838103.1">
    <property type="nucleotide sequence ID" value="NZ_BBBY01000005.1"/>
</dbReference>
<dbReference type="CDD" id="cd04460">
    <property type="entry name" value="S1_RpoE"/>
    <property type="match status" value="1"/>
</dbReference>
<accession>A0A6A9QJI8</accession>
<keyword evidence="4 6" id="KW-0548">Nucleotidyltransferase</keyword>
<evidence type="ECO:0000256" key="3">
    <source>
        <dbReference type="ARBA" id="ARBA00023163"/>
    </source>
</evidence>
<dbReference type="GO" id="GO:0006352">
    <property type="term" value="P:DNA-templated transcription initiation"/>
    <property type="evidence" value="ECO:0007669"/>
    <property type="project" value="InterPro"/>
</dbReference>
<keyword evidence="3 4" id="KW-0804">Transcription</keyword>
<dbReference type="InterPro" id="IPR004519">
    <property type="entry name" value="RNAP_E/RPC8"/>
</dbReference>
<dbReference type="PANTHER" id="PTHR12709">
    <property type="entry name" value="DNA-DIRECTED RNA POLYMERASE II, III"/>
    <property type="match status" value="1"/>
</dbReference>
<dbReference type="GO" id="GO:0003677">
    <property type="term" value="F:DNA binding"/>
    <property type="evidence" value="ECO:0007669"/>
    <property type="project" value="InterPro"/>
</dbReference>
<sequence>MYKLIKARGIVRIPPESFGKPLEEVALENLKQEYQEKLSPEFGLVLAILNAKVSEEGQIIYGDGATYHEVEFEMLSYVPMLQEVAEGEVQQVDPYGVYVNLGPMDGLLHISQITDEGMKFDKNRGIIYAEKTKKIVQKGDLMRVRIATIATSAGRLPKIGLTARQPALGKVEWITKEK</sequence>
<dbReference type="SUPFAM" id="SSF50249">
    <property type="entry name" value="Nucleic acid-binding proteins"/>
    <property type="match status" value="1"/>
</dbReference>
<name>A0A6A9QJI8_SULME</name>
<gene>
    <name evidence="4" type="primary">rpo7</name>
    <name evidence="4" type="synonym">rpoE</name>
    <name evidence="6" type="ORF">GC250_02190</name>
</gene>
<keyword evidence="4 6" id="KW-0808">Transferase</keyword>
<keyword evidence="4" id="KW-0963">Cytoplasm</keyword>
<comment type="subcellular location">
    <subcellularLocation>
        <location evidence="4">Cytoplasm</location>
    </subcellularLocation>
</comment>
<dbReference type="Proteomes" id="UP000470772">
    <property type="component" value="Unassembled WGS sequence"/>
</dbReference>
<dbReference type="SUPFAM" id="SSF88798">
    <property type="entry name" value="N-terminal, heterodimerisation domain of RBP7 (RpoE)"/>
    <property type="match status" value="1"/>
</dbReference>
<dbReference type="InterPro" id="IPR046399">
    <property type="entry name" value="RNApol_Rpo7"/>
</dbReference>
<evidence type="ECO:0000313" key="6">
    <source>
        <dbReference type="EMBL" id="MUN28299.1"/>
    </source>
</evidence>
<dbReference type="Gene3D" id="2.40.50.140">
    <property type="entry name" value="Nucleic acid-binding proteins"/>
    <property type="match status" value="1"/>
</dbReference>
<dbReference type="NCBIfam" id="NF006333">
    <property type="entry name" value="PRK08563.1"/>
    <property type="match status" value="1"/>
</dbReference>
<dbReference type="PANTHER" id="PTHR12709:SF4">
    <property type="entry name" value="DNA-DIRECTED RNA POLYMERASE II SUBUNIT RPB7"/>
    <property type="match status" value="1"/>
</dbReference>
<dbReference type="InterPro" id="IPR045113">
    <property type="entry name" value="Rpb7-like"/>
</dbReference>
<feature type="domain" description="S1 motif" evidence="5">
    <location>
        <begin position="82"/>
        <end position="164"/>
    </location>
</feature>
<dbReference type="InterPro" id="IPR003029">
    <property type="entry name" value="S1_domain"/>
</dbReference>
<comment type="subunit">
    <text evidence="4">Part of the RNA polymerase complex. Forms a stalk with Rpo4 that extends from the main structure.</text>
</comment>
<dbReference type="Gene3D" id="3.30.1490.120">
    <property type="entry name" value="RNA polymerase Rpb7-like, N-terminal domain"/>
    <property type="match status" value="1"/>
</dbReference>
<reference evidence="6 7" key="1">
    <citation type="submission" date="2019-10" db="EMBL/GenBank/DDBJ databases">
        <title>Sequencing and Assembly of Multiple Reported Metal-Biooxidizing Members of the Extremely Thermoacidophilic Archaeal Family Sulfolobaceae.</title>
        <authorList>
            <person name="Counts J.A."/>
            <person name="Kelly R.M."/>
        </authorList>
    </citation>
    <scope>NUCLEOTIDE SEQUENCE [LARGE SCALE GENOMIC DNA]</scope>
    <source>
        <strain evidence="6 7">DSM 6482</strain>
    </source>
</reference>
<dbReference type="InterPro" id="IPR036898">
    <property type="entry name" value="RNA_pol_Rpb7-like_N_sf"/>
</dbReference>
<dbReference type="SMART" id="SM00316">
    <property type="entry name" value="S1"/>
    <property type="match status" value="1"/>
</dbReference>
<dbReference type="EMBL" id="WGGD01000005">
    <property type="protein sequence ID" value="MUN28299.1"/>
    <property type="molecule type" value="Genomic_DNA"/>
</dbReference>
<dbReference type="GO" id="GO:0003899">
    <property type="term" value="F:DNA-directed RNA polymerase activity"/>
    <property type="evidence" value="ECO:0007669"/>
    <property type="project" value="UniProtKB-UniRule"/>
</dbReference>
<dbReference type="GO" id="GO:0005737">
    <property type="term" value="C:cytoplasm"/>
    <property type="evidence" value="ECO:0007669"/>
    <property type="project" value="UniProtKB-SubCell"/>
</dbReference>
<dbReference type="CDD" id="cd04331">
    <property type="entry name" value="RNAP_E_N"/>
    <property type="match status" value="1"/>
</dbReference>
<comment type="domain">
    <text evidence="4">Forms 2 domains with an elongated structure; Rpo4 packs into the hinge region between the 2 domains.</text>
</comment>
<dbReference type="OrthoDB" id="7927at2157"/>
<comment type="catalytic activity">
    <reaction evidence="4">
        <text>RNA(n) + a ribonucleoside 5'-triphosphate = RNA(n+1) + diphosphate</text>
        <dbReference type="Rhea" id="RHEA:21248"/>
        <dbReference type="Rhea" id="RHEA-COMP:14527"/>
        <dbReference type="Rhea" id="RHEA-COMP:17342"/>
        <dbReference type="ChEBI" id="CHEBI:33019"/>
        <dbReference type="ChEBI" id="CHEBI:61557"/>
        <dbReference type="ChEBI" id="CHEBI:140395"/>
        <dbReference type="EC" id="2.7.7.6"/>
    </reaction>
</comment>
<dbReference type="InterPro" id="IPR012340">
    <property type="entry name" value="NA-bd_OB-fold"/>
</dbReference>
<proteinExistence type="inferred from homology"/>
<comment type="function">
    <text evidence="4">DNA-dependent RNA polymerase (RNAP) catalyzes the transcription of DNA into RNA using the four ribonucleoside triphosphates as substrates.</text>
</comment>